<evidence type="ECO:0000259" key="2">
    <source>
        <dbReference type="Pfam" id="PF16761"/>
    </source>
</evidence>
<feature type="compositionally biased region" description="Pro residues" evidence="1">
    <location>
        <begin position="623"/>
        <end position="635"/>
    </location>
</feature>
<evidence type="ECO:0000313" key="4">
    <source>
        <dbReference type="Proteomes" id="UP000054350"/>
    </source>
</evidence>
<dbReference type="STRING" id="578462.A0A0L0S1W5"/>
<feature type="compositionally biased region" description="Acidic residues" evidence="1">
    <location>
        <begin position="1514"/>
        <end position="1531"/>
    </location>
</feature>
<dbReference type="EMBL" id="GG745330">
    <property type="protein sequence ID" value="KNE56354.1"/>
    <property type="molecule type" value="Genomic_DNA"/>
</dbReference>
<feature type="compositionally biased region" description="Acidic residues" evidence="1">
    <location>
        <begin position="1306"/>
        <end position="1316"/>
    </location>
</feature>
<feature type="domain" description="Cryptic loci regulator 2 N-terminal" evidence="2">
    <location>
        <begin position="296"/>
        <end position="361"/>
    </location>
</feature>
<proteinExistence type="predicted"/>
<feature type="compositionally biased region" description="Polar residues" evidence="1">
    <location>
        <begin position="644"/>
        <end position="656"/>
    </location>
</feature>
<evidence type="ECO:0000256" key="1">
    <source>
        <dbReference type="SAM" id="MobiDB-lite"/>
    </source>
</evidence>
<feature type="compositionally biased region" description="Basic residues" evidence="1">
    <location>
        <begin position="1214"/>
        <end position="1223"/>
    </location>
</feature>
<feature type="region of interest" description="Disordered" evidence="1">
    <location>
        <begin position="128"/>
        <end position="261"/>
    </location>
</feature>
<feature type="region of interest" description="Disordered" evidence="1">
    <location>
        <begin position="1514"/>
        <end position="1549"/>
    </location>
</feature>
<sequence>MASEQQGLAQDKEPAKARTLGGWVGAPAAAGMRVVQGARLSPPTSRTCRSSCCCCCCLRPSSPSTSTFCMRYRHDSPTDSDSRRSAASGGASRYGTMGTKRSGQAAAKNEPNQAAHELAASLTATLTLASTRSSPPATSRARAGSTPANPTRRPVDAAPRRAVQPRPAVVSGQQADDGDGAVRPQPQPRPAAAHRHLAVPAARAAPARPATPPPLSRRESPSTLRSTAGSPCQQLSPPVPSSTTSRAPAPAPASNSAMRAPPTFTDGVTLCWPAEIPGQIDRDYDHEARVAARLGLRGFPPGYAAIKRTKPSGRSDRYIYGHPSRRTFRSVVEFQPHAEWLLRVSSDPEAEKRDPCTCLVCHPENKVKKQNPAKPGKSASASAAASSSSSASATASGSAPTTPKKRKREAAVVSEPSSSASSPASTVSVPSVPPSLLTVPPPPVSSSHLAAPSRAAAARARALSKLPIGSRAIPKSSFRAPVLASDTLREELTEPPPTRQQHFGSGETWPPSFSQSATPASAPAAARQSRGLASLTGPSQGTSPDAGPQDAAEDSVPAAKKRRSESYLGFGVLATAQPPPPHSPSPEIDVVGVDSDDEARLRDVFAVNGRSARASGTSVLLEPPSPVAPPPPPDPARNALRAVQSGTVACRSSRSALGSGRERAVEALSSSAPLPPPPSRSVPRDPRLATTTRPGPYPIPPSRIVSSSTAQSTLSREQEERLRKSGNWGLKGGTAGRGTPPARPTPPTPGSANDPRQVQHAVWQRGAPRLVPYGLVYPGLAARAPPIVPAPGTYTAPPPPTAPAPGTDALPPPPIVPYYGIGHHAPAPMPPPTTTMTRAHAPALPPAPAAAAPTKSRNSQFQQVRRIYLGGPAGLQARRPVVVLPVSPTQPPQLVSSSRTRGPADQSLLQIPTSSATNPAPYPPAPPQRPAPAVRTKPSYPRAPISIVPEPTTTRAPVTAAHSLFASSNAQGTAAPVATVAIAKPRNEVAVPAAAIAKPTKARKCEVIIISDSEDDDQIDDNLAVASEEPVRKVDEVRAAKVETEGTRVGGAEIESAGADYSEHVKAAHAATPAAKEPARNDAGALAVNVERVEVARAAAQELDSDVPDPRVVGADNVAVAQTTAEDHISPRISSVAAPSDAPAPSQLHPPMPDVDPSSASEPATSPPPKRSAPAGTAWDDEASAESVPMTKAPVYDTRGVGSDEEDGDEWRSHHARRKRRKMKHEESQPSPGTDQENMTAQVDALLGQVDRLSLQGKPFPRFSLMQVCWMTLTKDEAREIDEEIIRDRKAQNQPWNDIVRKDPDAELPSDCDSDVDMANPEPWRDPKSGAARRHRRSHMWPVMVLSIYRPEYDPHEDELFMDSERVNEVDSVDPATLEYTVVKLPLTWYWRHLFALTEGLEDDADPRHFTTSRFYRFLVETAWQDFKDTDQLGGALDRTAPPMLDVPYEHHPPLRPIHQASFLHRVAASRLQHFRTLKERPSRAAPLWSSAVMQAIALDASWEVIEFDEEDEIGDFDDDDDDAEVEETATDESRARRSRTASAASGAATVPVPLRPPVAKEFYFLRLGSELITRGDDVWVIRNSRLPSGDYATPLEQLRREPTPTELPPSVVRMCTRREVEGMQRIMSGNDVAVDPIIMTTRVTDRDTIARVKLTTHTVTRFPPTEQRRPNLAYGMDRRLRMIDVVSTSVETRRERWGSRRITA</sequence>
<feature type="compositionally biased region" description="Low complexity" evidence="1">
    <location>
        <begin position="198"/>
        <end position="208"/>
    </location>
</feature>
<feature type="compositionally biased region" description="Low complexity" evidence="1">
    <location>
        <begin position="85"/>
        <end position="95"/>
    </location>
</feature>
<feature type="region of interest" description="Disordered" evidence="1">
    <location>
        <begin position="1123"/>
        <end position="1238"/>
    </location>
</feature>
<dbReference type="InterPro" id="IPR031915">
    <property type="entry name" value="Clr2_N"/>
</dbReference>
<gene>
    <name evidence="3" type="ORF">AMAG_02175</name>
</gene>
<feature type="region of interest" description="Disordered" evidence="1">
    <location>
        <begin position="608"/>
        <end position="759"/>
    </location>
</feature>
<organism evidence="3 4">
    <name type="scientific">Allomyces macrogynus (strain ATCC 38327)</name>
    <name type="common">Allomyces javanicus var. macrogynus</name>
    <dbReference type="NCBI Taxonomy" id="578462"/>
    <lineage>
        <taxon>Eukaryota</taxon>
        <taxon>Fungi</taxon>
        <taxon>Fungi incertae sedis</taxon>
        <taxon>Blastocladiomycota</taxon>
        <taxon>Blastocladiomycetes</taxon>
        <taxon>Blastocladiales</taxon>
        <taxon>Blastocladiaceae</taxon>
        <taxon>Allomyces</taxon>
    </lineage>
</organism>
<reference evidence="4" key="2">
    <citation type="submission" date="2009-11" db="EMBL/GenBank/DDBJ databases">
        <title>The Genome Sequence of Allomyces macrogynus strain ATCC 38327.</title>
        <authorList>
            <consortium name="The Broad Institute Genome Sequencing Platform"/>
            <person name="Russ C."/>
            <person name="Cuomo C."/>
            <person name="Shea T."/>
            <person name="Young S.K."/>
            <person name="Zeng Q."/>
            <person name="Koehrsen M."/>
            <person name="Haas B."/>
            <person name="Borodovsky M."/>
            <person name="Guigo R."/>
            <person name="Alvarado L."/>
            <person name="Berlin A."/>
            <person name="Borenstein D."/>
            <person name="Chen Z."/>
            <person name="Engels R."/>
            <person name="Freedman E."/>
            <person name="Gellesch M."/>
            <person name="Goldberg J."/>
            <person name="Griggs A."/>
            <person name="Gujja S."/>
            <person name="Heiman D."/>
            <person name="Hepburn T."/>
            <person name="Howarth C."/>
            <person name="Jen D."/>
            <person name="Larson L."/>
            <person name="Lewis B."/>
            <person name="Mehta T."/>
            <person name="Park D."/>
            <person name="Pearson M."/>
            <person name="Roberts A."/>
            <person name="Saif S."/>
            <person name="Shenoy N."/>
            <person name="Sisk P."/>
            <person name="Stolte C."/>
            <person name="Sykes S."/>
            <person name="Walk T."/>
            <person name="White J."/>
            <person name="Yandava C."/>
            <person name="Burger G."/>
            <person name="Gray M.W."/>
            <person name="Holland P.W.H."/>
            <person name="King N."/>
            <person name="Lang F.B.F."/>
            <person name="Roger A.J."/>
            <person name="Ruiz-Trillo I."/>
            <person name="Lander E."/>
            <person name="Nusbaum C."/>
        </authorList>
    </citation>
    <scope>NUCLEOTIDE SEQUENCE [LARGE SCALE GENOMIC DNA]</scope>
    <source>
        <strain evidence="4">ATCC 38327</strain>
    </source>
</reference>
<dbReference type="PANTHER" id="PTHR38046:SF1">
    <property type="entry name" value="CRYPTIC LOCI REGULATOR 2"/>
    <property type="match status" value="1"/>
</dbReference>
<reference evidence="3 4" key="1">
    <citation type="submission" date="2009-11" db="EMBL/GenBank/DDBJ databases">
        <title>Annotation of Allomyces macrogynus ATCC 38327.</title>
        <authorList>
            <consortium name="The Broad Institute Genome Sequencing Platform"/>
            <person name="Russ C."/>
            <person name="Cuomo C."/>
            <person name="Burger G."/>
            <person name="Gray M.W."/>
            <person name="Holland P.W.H."/>
            <person name="King N."/>
            <person name="Lang F.B.F."/>
            <person name="Roger A.J."/>
            <person name="Ruiz-Trillo I."/>
            <person name="Young S.K."/>
            <person name="Zeng Q."/>
            <person name="Gargeya S."/>
            <person name="Fitzgerald M."/>
            <person name="Haas B."/>
            <person name="Abouelleil A."/>
            <person name="Alvarado L."/>
            <person name="Arachchi H.M."/>
            <person name="Berlin A."/>
            <person name="Chapman S.B."/>
            <person name="Gearin G."/>
            <person name="Goldberg J."/>
            <person name="Griggs A."/>
            <person name="Gujja S."/>
            <person name="Hansen M."/>
            <person name="Heiman D."/>
            <person name="Howarth C."/>
            <person name="Larimer J."/>
            <person name="Lui A."/>
            <person name="MacDonald P.J.P."/>
            <person name="McCowen C."/>
            <person name="Montmayeur A."/>
            <person name="Murphy C."/>
            <person name="Neiman D."/>
            <person name="Pearson M."/>
            <person name="Priest M."/>
            <person name="Roberts A."/>
            <person name="Saif S."/>
            <person name="Shea T."/>
            <person name="Sisk P."/>
            <person name="Stolte C."/>
            <person name="Sykes S."/>
            <person name="Wortman J."/>
            <person name="Nusbaum C."/>
            <person name="Birren B."/>
        </authorList>
    </citation>
    <scope>NUCLEOTIDE SEQUENCE [LARGE SCALE GENOMIC DNA]</scope>
    <source>
        <strain evidence="3 4">ATCC 38327</strain>
    </source>
</reference>
<protein>
    <recommendedName>
        <fullName evidence="2">Cryptic loci regulator 2 N-terminal domain-containing protein</fullName>
    </recommendedName>
</protein>
<accession>A0A0L0S1W5</accession>
<dbReference type="Pfam" id="PF16761">
    <property type="entry name" value="Clr2_transil"/>
    <property type="match status" value="1"/>
</dbReference>
<feature type="compositionally biased region" description="Pro residues" evidence="1">
    <location>
        <begin position="920"/>
        <end position="930"/>
    </location>
</feature>
<feature type="compositionally biased region" description="Low complexity" evidence="1">
    <location>
        <begin position="411"/>
        <end position="438"/>
    </location>
</feature>
<dbReference type="OrthoDB" id="438224at2759"/>
<feature type="compositionally biased region" description="Low complexity" evidence="1">
    <location>
        <begin position="1134"/>
        <end position="1146"/>
    </location>
</feature>
<dbReference type="GO" id="GO:0030466">
    <property type="term" value="P:silent mating-type cassette heterochromatin formation"/>
    <property type="evidence" value="ECO:0007669"/>
    <property type="project" value="TreeGrafter"/>
</dbReference>
<dbReference type="PANTHER" id="PTHR38046">
    <property type="entry name" value="CRYPTIC LOCI REGULATOR 2"/>
    <property type="match status" value="1"/>
</dbReference>
<feature type="compositionally biased region" description="Low complexity" evidence="1">
    <location>
        <begin position="160"/>
        <end position="170"/>
    </location>
</feature>
<evidence type="ECO:0000313" key="3">
    <source>
        <dbReference type="EMBL" id="KNE56354.1"/>
    </source>
</evidence>
<feature type="compositionally biased region" description="Polar residues" evidence="1">
    <location>
        <begin position="1229"/>
        <end position="1238"/>
    </location>
</feature>
<feature type="region of interest" description="Disordered" evidence="1">
    <location>
        <begin position="367"/>
        <end position="595"/>
    </location>
</feature>
<dbReference type="GO" id="GO:0033553">
    <property type="term" value="C:rDNA heterochromatin"/>
    <property type="evidence" value="ECO:0007669"/>
    <property type="project" value="TreeGrafter"/>
</dbReference>
<feature type="compositionally biased region" description="Polar residues" evidence="1">
    <location>
        <begin position="221"/>
        <end position="235"/>
    </location>
</feature>
<feature type="compositionally biased region" description="Low complexity" evidence="1">
    <location>
        <begin position="510"/>
        <end position="526"/>
    </location>
</feature>
<dbReference type="InterPro" id="IPR038986">
    <property type="entry name" value="Clr2"/>
</dbReference>
<feature type="region of interest" description="Disordered" evidence="1">
    <location>
        <begin position="74"/>
        <end position="115"/>
    </location>
</feature>
<dbReference type="GO" id="GO:0031934">
    <property type="term" value="C:mating-type region heterochromatin"/>
    <property type="evidence" value="ECO:0007669"/>
    <property type="project" value="TreeGrafter"/>
</dbReference>
<feature type="compositionally biased region" description="Low complexity" evidence="1">
    <location>
        <begin position="241"/>
        <end position="261"/>
    </location>
</feature>
<feature type="region of interest" description="Disordered" evidence="1">
    <location>
        <begin position="1300"/>
        <end position="1331"/>
    </location>
</feature>
<feature type="compositionally biased region" description="Low complexity" evidence="1">
    <location>
        <begin position="373"/>
        <end position="402"/>
    </location>
</feature>
<dbReference type="GO" id="GO:0070824">
    <property type="term" value="C:SHREC complex"/>
    <property type="evidence" value="ECO:0007669"/>
    <property type="project" value="InterPro"/>
</dbReference>
<name>A0A0L0S1W5_ALLM3</name>
<feature type="compositionally biased region" description="Low complexity" evidence="1">
    <location>
        <begin position="445"/>
        <end position="466"/>
    </location>
</feature>
<dbReference type="Proteomes" id="UP000054350">
    <property type="component" value="Unassembled WGS sequence"/>
</dbReference>
<feature type="region of interest" description="Disordered" evidence="1">
    <location>
        <begin position="911"/>
        <end position="950"/>
    </location>
</feature>
<feature type="compositionally biased region" description="Basic and acidic residues" evidence="1">
    <location>
        <begin position="74"/>
        <end position="84"/>
    </location>
</feature>
<keyword evidence="4" id="KW-1185">Reference proteome</keyword>
<dbReference type="VEuPathDB" id="FungiDB:AMAG_02175"/>
<feature type="compositionally biased region" description="Polar residues" evidence="1">
    <location>
        <begin position="704"/>
        <end position="715"/>
    </location>
</feature>